<evidence type="ECO:0000259" key="10">
    <source>
        <dbReference type="Pfam" id="PF04225"/>
    </source>
</evidence>
<dbReference type="InterPro" id="IPR016047">
    <property type="entry name" value="M23ase_b-sheet_dom"/>
</dbReference>
<dbReference type="OrthoDB" id="9805070at2"/>
<dbReference type="GO" id="GO:0046872">
    <property type="term" value="F:metal ion binding"/>
    <property type="evidence" value="ECO:0007669"/>
    <property type="project" value="UniProtKB-KW"/>
</dbReference>
<comment type="cofactor">
    <cofactor evidence="1">
        <name>Zn(2+)</name>
        <dbReference type="ChEBI" id="CHEBI:29105"/>
    </cofactor>
</comment>
<keyword evidence="5 12" id="KW-0378">Hydrolase</keyword>
<proteinExistence type="predicted"/>
<dbReference type="PANTHER" id="PTHR21666:SF288">
    <property type="entry name" value="CELL DIVISION PROTEIN YTFB"/>
    <property type="match status" value="1"/>
</dbReference>
<dbReference type="Pfam" id="PF01551">
    <property type="entry name" value="Peptidase_M23"/>
    <property type="match status" value="1"/>
</dbReference>
<protein>
    <submittedName>
        <fullName evidence="12">Murein DD-endopeptidase MepM/ murein hydrolase activator NlpD</fullName>
    </submittedName>
</protein>
<dbReference type="GO" id="GO:0004222">
    <property type="term" value="F:metalloendopeptidase activity"/>
    <property type="evidence" value="ECO:0007669"/>
    <property type="project" value="TreeGrafter"/>
</dbReference>
<evidence type="ECO:0000313" key="12">
    <source>
        <dbReference type="EMBL" id="PWK45403.1"/>
    </source>
</evidence>
<dbReference type="GO" id="GO:0006508">
    <property type="term" value="P:proteolysis"/>
    <property type="evidence" value="ECO:0007669"/>
    <property type="project" value="UniProtKB-KW"/>
</dbReference>
<evidence type="ECO:0000256" key="4">
    <source>
        <dbReference type="ARBA" id="ARBA00022723"/>
    </source>
</evidence>
<feature type="region of interest" description="Disordered" evidence="8">
    <location>
        <begin position="59"/>
        <end position="87"/>
    </location>
</feature>
<evidence type="ECO:0000313" key="13">
    <source>
        <dbReference type="Proteomes" id="UP000245790"/>
    </source>
</evidence>
<evidence type="ECO:0000256" key="8">
    <source>
        <dbReference type="SAM" id="MobiDB-lite"/>
    </source>
</evidence>
<dbReference type="GO" id="GO:0030313">
    <property type="term" value="C:cell envelope"/>
    <property type="evidence" value="ECO:0007669"/>
    <property type="project" value="UniProtKB-SubCell"/>
</dbReference>
<reference evidence="12 13" key="1">
    <citation type="submission" date="2018-05" db="EMBL/GenBank/DDBJ databases">
        <title>Genomic Encyclopedia of Type Strains, Phase IV (KMG-IV): sequencing the most valuable type-strain genomes for metagenomic binning, comparative biology and taxonomic classification.</title>
        <authorList>
            <person name="Goeker M."/>
        </authorList>
    </citation>
    <scope>NUCLEOTIDE SEQUENCE [LARGE SCALE GENOMIC DNA]</scope>
    <source>
        <strain evidence="12 13">DSM 25350</strain>
    </source>
</reference>
<dbReference type="InterPro" id="IPR050570">
    <property type="entry name" value="Cell_wall_metabolism_enzyme"/>
</dbReference>
<evidence type="ECO:0000256" key="1">
    <source>
        <dbReference type="ARBA" id="ARBA00001947"/>
    </source>
</evidence>
<evidence type="ECO:0000259" key="11">
    <source>
        <dbReference type="Pfam" id="PF19425"/>
    </source>
</evidence>
<keyword evidence="7" id="KW-0482">Metalloprotease</keyword>
<dbReference type="GO" id="GO:0042834">
    <property type="term" value="F:peptidoglycan binding"/>
    <property type="evidence" value="ECO:0007669"/>
    <property type="project" value="InterPro"/>
</dbReference>
<dbReference type="InterPro" id="IPR007340">
    <property type="entry name" value="LysM_Opacity-associatedA"/>
</dbReference>
<dbReference type="InterPro" id="IPR011055">
    <property type="entry name" value="Dup_hybrid_motif"/>
</dbReference>
<feature type="domain" description="Opacity-associated protein A LysM-like" evidence="10">
    <location>
        <begin position="121"/>
        <end position="201"/>
    </location>
</feature>
<organism evidence="12 13">
    <name type="scientific">Pleionea mediterranea</name>
    <dbReference type="NCBI Taxonomy" id="523701"/>
    <lineage>
        <taxon>Bacteria</taxon>
        <taxon>Pseudomonadati</taxon>
        <taxon>Pseudomonadota</taxon>
        <taxon>Gammaproteobacteria</taxon>
        <taxon>Oceanospirillales</taxon>
        <taxon>Pleioneaceae</taxon>
        <taxon>Pleionea</taxon>
    </lineage>
</organism>
<keyword evidence="13" id="KW-1185">Reference proteome</keyword>
<dbReference type="Gene3D" id="3.10.450.350">
    <property type="match status" value="2"/>
</dbReference>
<keyword evidence="6" id="KW-0862">Zinc</keyword>
<dbReference type="AlphaFoldDB" id="A0A316FC80"/>
<dbReference type="Proteomes" id="UP000245790">
    <property type="component" value="Unassembled WGS sequence"/>
</dbReference>
<sequence>MIRQDYKSKLNARKDYVKSLAHHVKLRWGEIAAVAVGVILLSFALSSDDDATDPIKTVDEGSVELTPPDLKQAPAFSDSSLSQDPSSRIDLPLSWESTNPDEAVSEPLTALPKISDGRAQKEVEIKPGDTLSGIFQQQGFSARDVFQVTQDDTAEQYLRNIRPGKKLIFETDSEQGLTGLYYSLEVNKTLEIKKDAEGKYNVKVKERPIEIRQNFAAGVIKDSLFNAGKSAGLSDTLIVKLANIFGWDIDFVLDVRKNDQFSLIYEEKYLDGDFIGNGDIIAAQFINQGDVFRAIRYTDSDGNESYFTPEGKSMRKAFLRAPLNFMYISSNFKPRRFHPILKRWKAHRGIDYRAPTGTPVYAAGDGKVIASTYNKYNGKYVFIQHGNSIVTKYLHLSRRAVSYGKRVKQGQIIGYVGGTGLAEAPHLHYEFVVNGVHRNPRTVKLPEAKPIAKKEAERFQQQSKAILASLEAYQRVTASSGAH</sequence>
<name>A0A316FC80_9GAMM</name>
<feature type="compositionally biased region" description="Low complexity" evidence="8">
    <location>
        <begin position="77"/>
        <end position="87"/>
    </location>
</feature>
<dbReference type="CDD" id="cd12797">
    <property type="entry name" value="M23_peptidase"/>
    <property type="match status" value="1"/>
</dbReference>
<accession>A0A316FC80</accession>
<evidence type="ECO:0000259" key="9">
    <source>
        <dbReference type="Pfam" id="PF01551"/>
    </source>
</evidence>
<dbReference type="SUPFAM" id="SSF51261">
    <property type="entry name" value="Duplicated hybrid motif"/>
    <property type="match status" value="1"/>
</dbReference>
<dbReference type="EMBL" id="QGGU01000014">
    <property type="protein sequence ID" value="PWK45403.1"/>
    <property type="molecule type" value="Genomic_DNA"/>
</dbReference>
<dbReference type="FunFam" id="2.70.70.10:FF:000002">
    <property type="entry name" value="Murein DD-endopeptidase MepM"/>
    <property type="match status" value="1"/>
</dbReference>
<comment type="caution">
    <text evidence="12">The sequence shown here is derived from an EMBL/GenBank/DDBJ whole genome shotgun (WGS) entry which is preliminary data.</text>
</comment>
<dbReference type="Pfam" id="PF19425">
    <property type="entry name" value="Csd3_N2"/>
    <property type="match status" value="1"/>
</dbReference>
<evidence type="ECO:0000256" key="5">
    <source>
        <dbReference type="ARBA" id="ARBA00022801"/>
    </source>
</evidence>
<gene>
    <name evidence="12" type="ORF">C8D97_11476</name>
</gene>
<dbReference type="InterPro" id="IPR045834">
    <property type="entry name" value="Csd3_N2"/>
</dbReference>
<feature type="domain" description="Csd3-like second N-terminal" evidence="11">
    <location>
        <begin position="214"/>
        <end position="334"/>
    </location>
</feature>
<comment type="subcellular location">
    <subcellularLocation>
        <location evidence="2">Cell envelope</location>
    </subcellularLocation>
</comment>
<feature type="domain" description="M23ase beta-sheet core" evidence="9">
    <location>
        <begin position="346"/>
        <end position="440"/>
    </location>
</feature>
<dbReference type="PANTHER" id="PTHR21666">
    <property type="entry name" value="PEPTIDASE-RELATED"/>
    <property type="match status" value="1"/>
</dbReference>
<evidence type="ECO:0000256" key="7">
    <source>
        <dbReference type="ARBA" id="ARBA00023049"/>
    </source>
</evidence>
<evidence type="ECO:0000256" key="3">
    <source>
        <dbReference type="ARBA" id="ARBA00022670"/>
    </source>
</evidence>
<evidence type="ECO:0000256" key="6">
    <source>
        <dbReference type="ARBA" id="ARBA00022833"/>
    </source>
</evidence>
<dbReference type="Gene3D" id="2.70.70.10">
    <property type="entry name" value="Glucose Permease (Domain IIA)"/>
    <property type="match status" value="1"/>
</dbReference>
<dbReference type="Pfam" id="PF04225">
    <property type="entry name" value="LysM_OapA"/>
    <property type="match status" value="1"/>
</dbReference>
<evidence type="ECO:0000256" key="2">
    <source>
        <dbReference type="ARBA" id="ARBA00004196"/>
    </source>
</evidence>
<keyword evidence="3" id="KW-0645">Protease</keyword>
<dbReference type="RefSeq" id="WP_146196170.1">
    <property type="nucleotide sequence ID" value="NZ_QGGU01000014.1"/>
</dbReference>
<keyword evidence="4" id="KW-0479">Metal-binding</keyword>